<organism evidence="2 3">
    <name type="scientific">Cephalotus follicularis</name>
    <name type="common">Albany pitcher plant</name>
    <dbReference type="NCBI Taxonomy" id="3775"/>
    <lineage>
        <taxon>Eukaryota</taxon>
        <taxon>Viridiplantae</taxon>
        <taxon>Streptophyta</taxon>
        <taxon>Embryophyta</taxon>
        <taxon>Tracheophyta</taxon>
        <taxon>Spermatophyta</taxon>
        <taxon>Magnoliopsida</taxon>
        <taxon>eudicotyledons</taxon>
        <taxon>Gunneridae</taxon>
        <taxon>Pentapetalae</taxon>
        <taxon>rosids</taxon>
        <taxon>fabids</taxon>
        <taxon>Oxalidales</taxon>
        <taxon>Cephalotaceae</taxon>
        <taxon>Cephalotus</taxon>
    </lineage>
</organism>
<feature type="non-terminal residue" evidence="2">
    <location>
        <position position="136"/>
    </location>
</feature>
<accession>A0A1Q3ASE1</accession>
<dbReference type="GO" id="GO:0080044">
    <property type="term" value="F:quercetin 7-O-glucosyltransferase activity"/>
    <property type="evidence" value="ECO:0007669"/>
    <property type="project" value="TreeGrafter"/>
</dbReference>
<dbReference type="EMBL" id="BDDD01000079">
    <property type="protein sequence ID" value="GAV58676.1"/>
    <property type="molecule type" value="Genomic_DNA"/>
</dbReference>
<dbReference type="PANTHER" id="PTHR11926">
    <property type="entry name" value="GLUCOSYL/GLUCURONOSYL TRANSFERASES"/>
    <property type="match status" value="1"/>
</dbReference>
<comment type="similarity">
    <text evidence="1">Belongs to the UDP-glycosyltransferase family.</text>
</comment>
<dbReference type="OrthoDB" id="5835829at2759"/>
<comment type="caution">
    <text evidence="2">The sequence shown here is derived from an EMBL/GenBank/DDBJ whole genome shotgun (WGS) entry which is preliminary data.</text>
</comment>
<dbReference type="InParanoid" id="A0A1Q3ASE1"/>
<protein>
    <recommendedName>
        <fullName evidence="4">UDPGT domain-containing protein</fullName>
    </recommendedName>
</protein>
<feature type="non-terminal residue" evidence="2">
    <location>
        <position position="1"/>
    </location>
</feature>
<name>A0A1Q3ASE1_CEPFO</name>
<proteinExistence type="inferred from homology"/>
<gene>
    <name evidence="2" type="ORF">CFOL_v3_02209</name>
</gene>
<dbReference type="STRING" id="3775.A0A1Q3ASE1"/>
<evidence type="ECO:0000256" key="1">
    <source>
        <dbReference type="ARBA" id="ARBA00009995"/>
    </source>
</evidence>
<dbReference type="SUPFAM" id="SSF53756">
    <property type="entry name" value="UDP-Glycosyltransferase/glycogen phosphorylase"/>
    <property type="match status" value="1"/>
</dbReference>
<keyword evidence="3" id="KW-1185">Reference proteome</keyword>
<evidence type="ECO:0000313" key="3">
    <source>
        <dbReference type="Proteomes" id="UP000187406"/>
    </source>
</evidence>
<dbReference type="Proteomes" id="UP000187406">
    <property type="component" value="Unassembled WGS sequence"/>
</dbReference>
<dbReference type="AlphaFoldDB" id="A0A1Q3ASE1"/>
<evidence type="ECO:0000313" key="2">
    <source>
        <dbReference type="EMBL" id="GAV58676.1"/>
    </source>
</evidence>
<evidence type="ECO:0008006" key="4">
    <source>
        <dbReference type="Google" id="ProtNLM"/>
    </source>
</evidence>
<reference evidence="3" key="1">
    <citation type="submission" date="2016-04" db="EMBL/GenBank/DDBJ databases">
        <title>Cephalotus genome sequencing.</title>
        <authorList>
            <person name="Fukushima K."/>
            <person name="Hasebe M."/>
            <person name="Fang X."/>
        </authorList>
    </citation>
    <scope>NUCLEOTIDE SEQUENCE [LARGE SCALE GENOMIC DNA]</scope>
    <source>
        <strain evidence="3">cv. St1</strain>
    </source>
</reference>
<sequence length="136" mass="15077">CHVVAMPFPGRGHINPMMNLCKFLASKTDNILITFVVTEEWLGFIGAEPKPDQIRFATIPNVLPSELVRGADWIGFMKAVSTKLEAPFERLLDRLEPPANVIVADTFLVWGVGVGNRRNVLVSSFFPMSATMFSVI</sequence>
<dbReference type="Gene3D" id="3.40.50.2000">
    <property type="entry name" value="Glycogen Phosphorylase B"/>
    <property type="match status" value="1"/>
</dbReference>
<dbReference type="GO" id="GO:0080043">
    <property type="term" value="F:quercetin 3-O-glucosyltransferase activity"/>
    <property type="evidence" value="ECO:0007669"/>
    <property type="project" value="TreeGrafter"/>
</dbReference>
<dbReference type="PANTHER" id="PTHR11926:SF1395">
    <property type="entry name" value="GLYCOSYLTRANSFERASE"/>
    <property type="match status" value="1"/>
</dbReference>